<feature type="chain" id="PRO_5021491958" description="Expansin-like EG45 domain-containing protein" evidence="3">
    <location>
        <begin position="20"/>
        <end position="456"/>
    </location>
</feature>
<feature type="compositionally biased region" description="Basic residues" evidence="2">
    <location>
        <begin position="215"/>
        <end position="232"/>
    </location>
</feature>
<evidence type="ECO:0000313" key="4">
    <source>
        <dbReference type="EMBL" id="TPX74141.1"/>
    </source>
</evidence>
<feature type="compositionally biased region" description="Low complexity" evidence="2">
    <location>
        <begin position="292"/>
        <end position="415"/>
    </location>
</feature>
<keyword evidence="1 3" id="KW-0732">Signal</keyword>
<sequence length="456" mass="48495">MVYIGAVTVLLSAIHAATATGYKGRGEWTYTSNGIGACGNVRSDGDLTVSLSRSLFDKSITDGNPNHAENCGRCIQILSPASFQVTVADRCEGCAEDSLTFTPAGFALLDDFNKGHVDIEWDWCNSTMLDASQENPSLIDPVMTLDDPILVAPVEANFETPPLITVASIAIDHLYTDYTDYAAPSSSFSTTTTTATKTTPYIKKKCHPKTTSSRSLRRKKCHPKTKHSKTRRTSSYTHFATPSISSTVTATFGTSYVYQETATQTSLAQSTTTTTGSYTDSMSATSAESCRSVSETTTQVSSTTTTMNSETTRCHETTSTTTTTSTHTCGSETQTLETTTPPTTTTSPPTTTYESQTSTDCSTVTTSTTTTLSSSGSSLATTTTTSSCISSKDEPLSSSTTSSTVSTPSTPVTLPEPSEIAGITCTTFKDSVCSQNVLYECLGSDNVYRWYVVASC</sequence>
<feature type="region of interest" description="Disordered" evidence="2">
    <location>
        <begin position="263"/>
        <end position="415"/>
    </location>
</feature>
<feature type="region of interest" description="Disordered" evidence="2">
    <location>
        <begin position="200"/>
        <end position="237"/>
    </location>
</feature>
<reference evidence="4 5" key="1">
    <citation type="journal article" date="2019" name="Sci. Rep.">
        <title>Comparative genomics of chytrid fungi reveal insights into the obligate biotrophic and pathogenic lifestyle of Synchytrium endobioticum.</title>
        <authorList>
            <person name="van de Vossenberg B.T.L.H."/>
            <person name="Warris S."/>
            <person name="Nguyen H.D.T."/>
            <person name="van Gent-Pelzer M.P.E."/>
            <person name="Joly D.L."/>
            <person name="van de Geest H.C."/>
            <person name="Bonants P.J.M."/>
            <person name="Smith D.S."/>
            <person name="Levesque C.A."/>
            <person name="van der Lee T.A.J."/>
        </authorList>
    </citation>
    <scope>NUCLEOTIDE SEQUENCE [LARGE SCALE GENOMIC DNA]</scope>
    <source>
        <strain evidence="4 5">CBS 675.73</strain>
    </source>
</reference>
<dbReference type="InterPro" id="IPR036908">
    <property type="entry name" value="RlpA-like_sf"/>
</dbReference>
<dbReference type="OrthoDB" id="623670at2759"/>
<dbReference type="Gene3D" id="2.40.40.10">
    <property type="entry name" value="RlpA-like domain"/>
    <property type="match status" value="1"/>
</dbReference>
<evidence type="ECO:0000256" key="1">
    <source>
        <dbReference type="ARBA" id="ARBA00022729"/>
    </source>
</evidence>
<evidence type="ECO:0008006" key="6">
    <source>
        <dbReference type="Google" id="ProtNLM"/>
    </source>
</evidence>
<evidence type="ECO:0000256" key="3">
    <source>
        <dbReference type="SAM" id="SignalP"/>
    </source>
</evidence>
<accession>A0A507FCS0</accession>
<feature type="signal peptide" evidence="3">
    <location>
        <begin position="1"/>
        <end position="19"/>
    </location>
</feature>
<proteinExistence type="predicted"/>
<protein>
    <recommendedName>
        <fullName evidence="6">Expansin-like EG45 domain-containing protein</fullName>
    </recommendedName>
</protein>
<evidence type="ECO:0000256" key="2">
    <source>
        <dbReference type="SAM" id="MobiDB-lite"/>
    </source>
</evidence>
<dbReference type="PANTHER" id="PTHR31836">
    <property type="match status" value="1"/>
</dbReference>
<dbReference type="SUPFAM" id="SSF50685">
    <property type="entry name" value="Barwin-like endoglucanases"/>
    <property type="match status" value="1"/>
</dbReference>
<dbReference type="InterPro" id="IPR051477">
    <property type="entry name" value="Expansin_CellWall"/>
</dbReference>
<dbReference type="AlphaFoldDB" id="A0A507FCS0"/>
<keyword evidence="5" id="KW-1185">Reference proteome</keyword>
<name>A0A507FCS0_9FUNG</name>
<dbReference type="EMBL" id="QEAP01000142">
    <property type="protein sequence ID" value="TPX74141.1"/>
    <property type="molecule type" value="Genomic_DNA"/>
</dbReference>
<dbReference type="PANTHER" id="PTHR31836:SF28">
    <property type="entry name" value="SRCR DOMAIN-CONTAINING PROTEIN-RELATED"/>
    <property type="match status" value="1"/>
</dbReference>
<feature type="compositionally biased region" description="Polar residues" evidence="2">
    <location>
        <begin position="276"/>
        <end position="291"/>
    </location>
</feature>
<dbReference type="STRING" id="246404.A0A507FCS0"/>
<dbReference type="Proteomes" id="UP000320333">
    <property type="component" value="Unassembled WGS sequence"/>
</dbReference>
<dbReference type="CDD" id="cd22191">
    <property type="entry name" value="DPBB_RlpA_EXP_N-like"/>
    <property type="match status" value="1"/>
</dbReference>
<organism evidence="4 5">
    <name type="scientific">Chytriomyces confervae</name>
    <dbReference type="NCBI Taxonomy" id="246404"/>
    <lineage>
        <taxon>Eukaryota</taxon>
        <taxon>Fungi</taxon>
        <taxon>Fungi incertae sedis</taxon>
        <taxon>Chytridiomycota</taxon>
        <taxon>Chytridiomycota incertae sedis</taxon>
        <taxon>Chytridiomycetes</taxon>
        <taxon>Chytridiales</taxon>
        <taxon>Chytriomycetaceae</taxon>
        <taxon>Chytriomyces</taxon>
    </lineage>
</organism>
<evidence type="ECO:0000313" key="5">
    <source>
        <dbReference type="Proteomes" id="UP000320333"/>
    </source>
</evidence>
<feature type="compositionally biased region" description="Low complexity" evidence="2">
    <location>
        <begin position="263"/>
        <end position="275"/>
    </location>
</feature>
<gene>
    <name evidence="4" type="ORF">CcCBS67573_g04592</name>
</gene>
<comment type="caution">
    <text evidence="4">The sequence shown here is derived from an EMBL/GenBank/DDBJ whole genome shotgun (WGS) entry which is preliminary data.</text>
</comment>